<dbReference type="FunFam" id="3.30.300.30:FF:000015">
    <property type="entry name" value="Nonribosomal peptide synthase SidD"/>
    <property type="match status" value="1"/>
</dbReference>
<dbReference type="InterPro" id="IPR000873">
    <property type="entry name" value="AMP-dep_synth/lig_dom"/>
</dbReference>
<feature type="domain" description="Carrier" evidence="7">
    <location>
        <begin position="4386"/>
        <end position="4462"/>
    </location>
</feature>
<dbReference type="GO" id="GO:0010106">
    <property type="term" value="P:cellular response to iron ion starvation"/>
    <property type="evidence" value="ECO:0007669"/>
    <property type="project" value="UniProtKB-ARBA"/>
</dbReference>
<reference evidence="9" key="1">
    <citation type="submission" date="2015-05" db="EMBL/GenBank/DDBJ databases">
        <authorList>
            <person name="Fogelqvist Johan"/>
        </authorList>
    </citation>
    <scope>NUCLEOTIDE SEQUENCE [LARGE SCALE GENOMIC DNA]</scope>
</reference>
<keyword evidence="2" id="KW-0596">Phosphopantetheine</keyword>
<dbReference type="Gene3D" id="1.10.1200.10">
    <property type="entry name" value="ACP-like"/>
    <property type="match status" value="5"/>
</dbReference>
<dbReference type="SMART" id="SM00823">
    <property type="entry name" value="PKS_PP"/>
    <property type="match status" value="4"/>
</dbReference>
<evidence type="ECO:0000259" key="7">
    <source>
        <dbReference type="PROSITE" id="PS50075"/>
    </source>
</evidence>
<evidence type="ECO:0000256" key="3">
    <source>
        <dbReference type="ARBA" id="ARBA00022553"/>
    </source>
</evidence>
<feature type="domain" description="Carrier" evidence="7">
    <location>
        <begin position="3829"/>
        <end position="3905"/>
    </location>
</feature>
<dbReference type="CDD" id="cd05918">
    <property type="entry name" value="A_NRPS_SidN3_like"/>
    <property type="match status" value="3"/>
</dbReference>
<evidence type="ECO:0000313" key="8">
    <source>
        <dbReference type="EMBL" id="CRK43302.1"/>
    </source>
</evidence>
<dbReference type="FunFam" id="3.40.50.980:FF:000001">
    <property type="entry name" value="Non-ribosomal peptide synthetase"/>
    <property type="match status" value="2"/>
</dbReference>
<dbReference type="InterPro" id="IPR009081">
    <property type="entry name" value="PP-bd_ACP"/>
</dbReference>
<dbReference type="FunFam" id="3.40.50.12780:FF:000024">
    <property type="entry name" value="Nonribosomal siderophore peptide synthase SidC"/>
    <property type="match status" value="2"/>
</dbReference>
<feature type="domain" description="Carrier" evidence="7">
    <location>
        <begin position="1618"/>
        <end position="1695"/>
    </location>
</feature>
<feature type="domain" description="Carrier" evidence="7">
    <location>
        <begin position="3265"/>
        <end position="3342"/>
    </location>
</feature>
<dbReference type="SUPFAM" id="SSF56801">
    <property type="entry name" value="Acetyl-CoA synthetase-like"/>
    <property type="match status" value="3"/>
</dbReference>
<accession>A0A0G4NA37</accession>
<dbReference type="Gene3D" id="3.40.50.12780">
    <property type="entry name" value="N-terminal domain of ligase-like"/>
    <property type="match status" value="3"/>
</dbReference>
<feature type="compositionally biased region" description="Low complexity" evidence="6">
    <location>
        <begin position="5053"/>
        <end position="5065"/>
    </location>
</feature>
<dbReference type="EMBL" id="CVQI01033174">
    <property type="protein sequence ID" value="CRK43302.1"/>
    <property type="molecule type" value="Genomic_DNA"/>
</dbReference>
<evidence type="ECO:0000256" key="2">
    <source>
        <dbReference type="ARBA" id="ARBA00022450"/>
    </source>
</evidence>
<dbReference type="InterPro" id="IPR020806">
    <property type="entry name" value="PKS_PP-bd"/>
</dbReference>
<feature type="region of interest" description="Disordered" evidence="6">
    <location>
        <begin position="1"/>
        <end position="21"/>
    </location>
</feature>
<dbReference type="Proteomes" id="UP000045706">
    <property type="component" value="Unassembled WGS sequence"/>
</dbReference>
<evidence type="ECO:0000256" key="4">
    <source>
        <dbReference type="ARBA" id="ARBA00022598"/>
    </source>
</evidence>
<feature type="compositionally biased region" description="Polar residues" evidence="6">
    <location>
        <begin position="2159"/>
        <end position="2181"/>
    </location>
</feature>
<dbReference type="SUPFAM" id="SSF47336">
    <property type="entry name" value="ACP-like"/>
    <property type="match status" value="6"/>
</dbReference>
<dbReference type="Pfam" id="PF13193">
    <property type="entry name" value="AMP-binding_C"/>
    <property type="match status" value="1"/>
</dbReference>
<feature type="region of interest" description="Disordered" evidence="6">
    <location>
        <begin position="4128"/>
        <end position="4148"/>
    </location>
</feature>
<feature type="region of interest" description="Disordered" evidence="6">
    <location>
        <begin position="5032"/>
        <end position="5081"/>
    </location>
</feature>
<proteinExistence type="inferred from homology"/>
<evidence type="ECO:0000256" key="1">
    <source>
        <dbReference type="ARBA" id="ARBA00004924"/>
    </source>
</evidence>
<organism evidence="8 9">
    <name type="scientific">Verticillium longisporum</name>
    <name type="common">Verticillium dahliae var. longisporum</name>
    <dbReference type="NCBI Taxonomy" id="100787"/>
    <lineage>
        <taxon>Eukaryota</taxon>
        <taxon>Fungi</taxon>
        <taxon>Dikarya</taxon>
        <taxon>Ascomycota</taxon>
        <taxon>Pezizomycotina</taxon>
        <taxon>Sordariomycetes</taxon>
        <taxon>Hypocreomycetidae</taxon>
        <taxon>Glomerellales</taxon>
        <taxon>Plectosphaerellaceae</taxon>
        <taxon>Verticillium</taxon>
    </lineage>
</organism>
<keyword evidence="4" id="KW-0436">Ligase</keyword>
<dbReference type="InterPro" id="IPR006162">
    <property type="entry name" value="Ppantetheine_attach_site"/>
</dbReference>
<dbReference type="SUPFAM" id="SSF52777">
    <property type="entry name" value="CoA-dependent acyltransferases"/>
    <property type="match status" value="12"/>
</dbReference>
<comment type="similarity">
    <text evidence="5">Belongs to the NRP synthetase family.</text>
</comment>
<dbReference type="Gene3D" id="3.30.300.30">
    <property type="match status" value="3"/>
</dbReference>
<dbReference type="GO" id="GO:0016874">
    <property type="term" value="F:ligase activity"/>
    <property type="evidence" value="ECO:0007669"/>
    <property type="project" value="UniProtKB-KW"/>
</dbReference>
<dbReference type="FunFam" id="3.30.300.30:FF:000033">
    <property type="entry name" value="Nonribosomal siderophore peptide synthase SidC"/>
    <property type="match status" value="1"/>
</dbReference>
<dbReference type="InterPro" id="IPR023213">
    <property type="entry name" value="CAT-like_dom_sf"/>
</dbReference>
<dbReference type="PANTHER" id="PTHR45527">
    <property type="entry name" value="NONRIBOSOMAL PEPTIDE SYNTHETASE"/>
    <property type="match status" value="1"/>
</dbReference>
<comment type="pathway">
    <text evidence="1">Siderophore biosynthesis.</text>
</comment>
<protein>
    <recommendedName>
        <fullName evidence="7">Carrier domain-containing protein</fullName>
    </recommendedName>
</protein>
<dbReference type="PROSITE" id="PS50075">
    <property type="entry name" value="CARRIER"/>
    <property type="match status" value="5"/>
</dbReference>
<evidence type="ECO:0000256" key="6">
    <source>
        <dbReference type="SAM" id="MobiDB-lite"/>
    </source>
</evidence>
<dbReference type="Pfam" id="PF00501">
    <property type="entry name" value="AMP-binding"/>
    <property type="match status" value="3"/>
</dbReference>
<dbReference type="InterPro" id="IPR001242">
    <property type="entry name" value="Condensation_dom"/>
</dbReference>
<dbReference type="Gene3D" id="3.30.559.10">
    <property type="entry name" value="Chloramphenicol acetyltransferase-like domain"/>
    <property type="match status" value="6"/>
</dbReference>
<feature type="region of interest" description="Disordered" evidence="6">
    <location>
        <begin position="5096"/>
        <end position="5127"/>
    </location>
</feature>
<dbReference type="Gene3D" id="3.30.559.30">
    <property type="entry name" value="Nonribosomal peptide synthetase, condensation domain"/>
    <property type="match status" value="6"/>
</dbReference>
<dbReference type="Pfam" id="PF00668">
    <property type="entry name" value="Condensation"/>
    <property type="match status" value="6"/>
</dbReference>
<dbReference type="InterPro" id="IPR010071">
    <property type="entry name" value="AA_adenyl_dom"/>
</dbReference>
<dbReference type="InterPro" id="IPR020845">
    <property type="entry name" value="AMP-binding_CS"/>
</dbReference>
<dbReference type="InterPro" id="IPR042099">
    <property type="entry name" value="ANL_N_sf"/>
</dbReference>
<dbReference type="GO" id="GO:0043041">
    <property type="term" value="P:amino acid activation for nonribosomal peptide biosynthetic process"/>
    <property type="evidence" value="ECO:0007669"/>
    <property type="project" value="TreeGrafter"/>
</dbReference>
<dbReference type="NCBIfam" id="TIGR01733">
    <property type="entry name" value="AA-adenyl-dom"/>
    <property type="match status" value="3"/>
</dbReference>
<dbReference type="Pfam" id="PF00550">
    <property type="entry name" value="PP-binding"/>
    <property type="match status" value="6"/>
</dbReference>
<dbReference type="PROSITE" id="PS00012">
    <property type="entry name" value="PHOSPHOPANTETHEINE"/>
    <property type="match status" value="3"/>
</dbReference>
<dbReference type="GO" id="GO:0031177">
    <property type="term" value="F:phosphopantetheine binding"/>
    <property type="evidence" value="ECO:0007669"/>
    <property type="project" value="InterPro"/>
</dbReference>
<feature type="compositionally biased region" description="Low complexity" evidence="6">
    <location>
        <begin position="4129"/>
        <end position="4141"/>
    </location>
</feature>
<dbReference type="PANTHER" id="PTHR45527:SF1">
    <property type="entry name" value="FATTY ACID SYNTHASE"/>
    <property type="match status" value="1"/>
</dbReference>
<dbReference type="InterPro" id="IPR045851">
    <property type="entry name" value="AMP-bd_C_sf"/>
</dbReference>
<name>A0A0G4NA37_VERLO</name>
<keyword evidence="3" id="KW-0597">Phosphoprotein</keyword>
<feature type="region of interest" description="Disordered" evidence="6">
    <location>
        <begin position="2159"/>
        <end position="2187"/>
    </location>
</feature>
<sequence length="5149" mass="564628">MSSQETGSMASQSTSALSISNHPPKRLPGPCLLHELVAQHSKLGLPSISSLSHLGQLSEVSYSELHQAADRLATRVVASRGVSPQSEFIVPVLIPQSTQLYIALLAILKAGGAFCPLNLDAPPERIKFILQDVGARVVLTTRDLASKVAGDELGVSLITLTDTNTALDLVTDFLVAEEEIPPIKTPELQSLAYVMYTSGSTGTPKGVGITHDAATQSLLAHDRHVPEFERFLQFASPTFDVSVFEIFFPLFRGCTLVTCDRSKMLDDLPGVMTAMRVDACELTPTVAGSLLRTRASVPSLKLLLTIGEMLTPRVVKEFGGDSTSPSILWGMYGPTEAAIHCTLQTAFSADSSPRVIGVPFDTVSCFVIEITPDDSSFSFTLLSIGQIGELVVGGYQLARNYLNRPEQTDAAFIDSPYGRLYRTGDKASMRSDGTLECFGRISDGQVKLRGQRIELGEVEQAAIRDPQCRDAIAMVVDNILVVFCVLEAKDSSQKLTSESILQTCRQWLPTFMIPGDVVIINEFPRLASGKIDRHQMRREYGVTKNTNTTVTQNDLGPLEKKITTVISNLVGSSVTLLDVLSAHGIDSLKAIQLASTLRKEGLQTSPLDVVSSRTISTLCTKVRAVDNEAQRQHHIKQPPDADQILASSDTLQSMESQIEEFDWCTQLQSSLLFETSANSSAYHNLLELEFPASCSLEQVRNCLEKMVQQNDILRSGFVETGGSFVRVIFKSLPKSQIQSVDQFTLSAQQTADDYESIWLHPFQAQVATSTAGAPPRLLLRMHHAIYDGWTVDLMIQDLSAILAGQEVGLRPQFGQVTAFVNSAPLVDLDISRAFWAEHLFDWQKPSFPRLMSRPPDTSEPQSMSRTLTLPEGDLREAAKKLGLHTQVFFQAAVSLIWGAILGTSDVVIGCVSSGRTLPVEGIEDIMGPCIASLPLRTDLNALRTVGDLLRNTQRTNRRSLQHGILPMSEIRRAASIQPGDALYDLIFVYQQSLTSHLRHASPVREISHRDFLETKILIEIEPIVDSFKCHITYHADAMSHDFATLFLDQIDCITRTLHVNPTALLHGVSQCVPPALVSIYNLEPVTLADSPDLATCFERSASAAPDADAICFAKSITPSSLDCETMSYQELNNLSNRIAWFLRSQRVLEGDTVAIVMEKSTLLYATILGTLKAGAAYLPLLPSTPASRLQLILSQASTTACLVDQQAIVAVADVVPCPLYDIQSTSLSEFPTHNPPRRAQPSRPAYIIYTSGTTGVPKGIVVTQLNITSNLDVLSRLYPHDITSRFLQLCSQAFDVSVFEIFFTWRTGACLCAGSNDTLFADLEQSIRSLGCTHLSLTPTVASLISPSHVPKVQFLVTAGEPMTSAVSESWGEYLYQGYGPAETTNICTVKKMTKGDYINHLGFAFENVSAFVLSTDSMSSVPRGCFGEFCFGGDQVAQGYIDLAEVTSSKFVNHPEFGRIYRSGDMGRMLPDGSLLVTGRLDGQVKLRGQRIETGEIDSIVTAAKEVLSCTSLILQPTGSSSEQLVSFYTPAAQKNLGNVSFDFQGELAALNQQLFVQLSSRLPRYMVPSYLIPLGTIPQTSSGKVDKAVLRSLFNGLTRNQLGLVSNNQEHRTDEDEWSDSERLVAEVIAQSLNVPRDMVSRWQPLATIGLDSISAISVARLLGDAVNRRIPISHILQNPNVARLARLVTENAPDELLVEDEATDSPFFSQDIREHITTQFAEHKHAIQEVLPCTPLQEAMLSAAGASSYSNQLLLRLAAASPEMKSHWQTLIDRHGILRTCFVTTTDAQYAIVQVVLQRWEVPLRTSRHSTLEDAVENCRRRVPFALDSQQPPYGLDLLDIDNTFFLVFTCHHALYDGESMSVLLQEIEQLVRGEGLPSPIPYTPVIRQMLSPQPSSEGFWKALFNGFVGARRETFINRQQALPLGSMSTPPRPQTYTSQLSLDLTAWQKVARHTNTSILALGQATWAILLGIVSDQDDVCFGNVMSGRTLPVSGIERLVAPCFNTVPIRIETNRRMQVSDLLTKLHVLNSKLLDHQFASLRSIQKLVSRPGRSLFDTILLLQPPKKDLDSAIWEVAEDTGGMDVPLVCELIPNAHTDKVELNLHTNNATLDPRTASSISQAFSYILCHIARHPATVIPTKDDLPEDIRSSIANASHESPQNNLDQQESSFASPSHSVTVHEEPWSELEKTIRDILSKLSGVAVSRIGPQTTIFQLGLDSINAVQIAALLRKQDHNVSTFDVVDCPSCVSLAQRIARRVGDQSQVRPIYDVDAFQQTIASTVAVQLHTEPEAVFPCTSVQCGMLKDFIESGGVDYLNYLALELDQHLGPEEVKNAWRQLVQAHTILRTGFVPANHADAPFAMVQHSIAAHLVAKSVTFSDTGFDAQVWKAQSSQQVLNALEQPPWRIALATQGGTTILHLLIHHALYDAYSLHRLLGDLGSILNGSSPPTPTGSTRDVVSAILGSALADESSKAFWQAKSSQTIINRFPTMTPLIEPSSATYTETCRSRLDFATLQSRASMAGVTIQAMLQAAWTRLLSAYVGEQALIFGVVLSGRTLPMTDDAVFPCITTVPVICHNRASNTELLSQMMQHSSQLSAHQHAPLSKIQQWLGRPGTPLFDTLLVYQKTANGPSSAQKLPWRQISDEGKLDYAVSLEIEPSNDGHISLHLSSHTGVLPREQAAIALRQFDAILAGLATNPQGQETQIWHDDAELTSILPPRDIEIDSEVAFLHQFVEETAKTSPDRLALEFVTAFIGESPESHSVTFKELDEMGNRVANTLAQHVASRGIVAVHFDKCPEAFFAILGILKAGCSFLALDPSAPKARKEFILRDSGAVALLARDALDFQPAQTVVEIEESKLYAASAEPCQLGHNLSKDDTCYCLYTSGTTGTPKGCEITHENAVQAMKAFQRLFAGHWDEESRWLQFASFHFDVSVLEQYWSWSVAMPLVVVPRDIILDDIAATIRRLRITHLDLTPSLARLLDPKDVPTLCRGVFITGGEALKQEILDTWGPQGVIYNAYGPTEATIGVTMYQRVPQNGRASNIGRQFDNVGTYVFEPGTEKPVLRGAVGELCISGKLVGKGYLNRPELTAERFPVLEHFKEKIYRTGDLVRVMYDGCFEFLGRADDQVKLRGQRLEIGEINHAIRTGVAAVKDVVTLVTKHPKVDKDLLVTFVTSSEAATSIGELEVLGGAETFKLRQTVLKACRHKLPGYMVPSYVLEVPFIPLSINNKAEMKILRHLFASLTPELLLHVSAPAPSQEALATTKTQKTVLRAVSKFSGVSASELSLNSNLFDLGIDSISCLRLSRLLKHDGLRTADPALVLKNPFLGDLAEALSDPYDHEFPSAVREAQQQIHAFSHRFRHEVRQRLSLPAGVSVDYIAPCTPLQEGTLSRTFSKGEESYFVSFQLKLSDNLVASRLQESWDKLVALHPILRTRFVPTSGGFAQVALSPTQIPWKSHTVDQDGVKLLLQEARSSWIKNNQDSILEPMECLLVDSEGDRLLVVHIFHALYDGISFESMLQWLADDMSQKAHAQRPAFLDTLSHGPLQNFDHSRSFWSEHLSSCTFEPLPRIIADEAPGLRSVRRLYNVERLRETSKALNITLQSAVLSLWSGTFGKYFSPKAAMGVVVSGRALDIEDVEDVMGPLFNTLPFYPDVATNNTLQKLAQRCHDFNVSTLPFQHTALRNIQKWCSGGHPIFDNLFVYQNDVPLANNAETFWTVEDSFVANDYPLAFEATAKGDADLQVQIVVRQDVATEADLQRILEDFEEAVFALSTGRAGTLRNQAFALTSQESSAGASPLTTRSASTDSAGHSTDVSAPEFTVSNFGWTEATLAIRFEISKLAQIPAERVSECNSLLELGLDSIDIVSLSTRLKQKGIDISMSQLLRAQNIESMEKVIGREVLRDRGEKSDSTFDALLLQLHEAVVATGYDMGTVESVLPPTPLQESMVADMIDSDFERYFNHDVMEISKDTIVESLVDAWLEVISQSPILRTVFLQVDDPRLEQTFCQIVLAHHLPSIQHIQLQGEQEIEGVYAAHRRNASDARGASQLLQLTIANVGDRSYVVFSIAHALYDGWSLALLHQDVDSAYHNMLEQRPSPRNILKSLLQSPTDKSQRFWSQYLAGAPPSLLPESTTPPTDSIHHDETMSSLSSGEVMAFCKRNSVTLQVLGQACWSTVLATRLGALDVSFGVVLSGRDTEEAQNLMFPTMNTVALRCVLHGSARSFLRYLQDTMSDVYEYQTFPLRRAQLAGKQAPGGLFNTLFLLQRQPDIAEHRTKKVGLTKSVQTSATTDFAVCVELEATEDQLIWRVAGKESSTSEHDVKELLEHLDRAMNHFVQRPEGSLLQFEGDRTSICHLPAFVSDSQTTMPDSGKDNGNTITLEEPESQVESTIRKILSEVSGIPYESISRDSTAYHLGLDSISLIKVSSILKKKDIMLGVHALLTASSLSHMAKVAGNAPKTLSVEVQEACMIPDKIKLEQVQSLAGFTESQVEDVLPAVPMQVYMMTAWQNSQGRVFYPAFRYRLDESVSLDAVQKAWADLTATETLLRTCLVATGDWDMPFLQIVLAPNVTGPHSQILLLSRGSEEEVAGECWPKVRMTAEQRADGAWELTLNIHHALYDGITLPGILDKLRQNVVNNNKKDEHKNPSSRPWRSFIAHHQSPGIIDERKAFWTKYLADDDDSAPPRTHDSFGDRTAYLRRSAVSGMGTMSTACASNGVGLPALMFAAVAQSLHARRVPSSEPVIFGIYYSNRAVEDDPSTELYPTLNLLPLKVMVQEKTRLMELAHDVQQDLHRIMSLANSTVGLWEIKEWTGVAVDVFVNFLNLPKGQETPDVFHEVVDDGLFNGVDRPTSRASPDPLSFDAPWLSKNPVRGAFPAAMDIEAAVNGDTLDIGVFGSVARTTIEEAQALVDAMAECLSIFKTKTFDIMAIMSLRLFTSAILLVAPVLAKTDLAGCTYSDSVVTPAGGFPYATRIWFVEDTGEICEFLDCGGGRAPPKTTVPGCGSYEGTDTYSPRFLASSTTSVAAESTAEVISEAPTTEAPSLEPTPSSSAQADSLSTSDIASTEEVLASTQSSKASQMLSWSQTSTAIVTTATPTSASETASESEGTEGSSQASATETPNAANAGSMGIIGLLAGAAMGAVLL</sequence>
<feature type="region of interest" description="Disordered" evidence="6">
    <location>
        <begin position="3799"/>
        <end position="3818"/>
    </location>
</feature>
<dbReference type="PROSITE" id="PS00455">
    <property type="entry name" value="AMP_BINDING"/>
    <property type="match status" value="2"/>
</dbReference>
<dbReference type="NCBIfam" id="NF003417">
    <property type="entry name" value="PRK04813.1"/>
    <property type="match status" value="3"/>
</dbReference>
<dbReference type="GO" id="GO:0005737">
    <property type="term" value="C:cytoplasm"/>
    <property type="evidence" value="ECO:0007669"/>
    <property type="project" value="TreeGrafter"/>
</dbReference>
<dbReference type="InterPro" id="IPR036736">
    <property type="entry name" value="ACP-like_sf"/>
</dbReference>
<gene>
    <name evidence="8" type="ORF">BN1723_016145</name>
</gene>
<feature type="compositionally biased region" description="Low complexity" evidence="6">
    <location>
        <begin position="5096"/>
        <end position="5121"/>
    </location>
</feature>
<evidence type="ECO:0000256" key="5">
    <source>
        <dbReference type="ARBA" id="ARBA00029454"/>
    </source>
</evidence>
<dbReference type="InterPro" id="IPR025110">
    <property type="entry name" value="AMP-bd_C"/>
</dbReference>
<dbReference type="GO" id="GO:0031169">
    <property type="term" value="P:ferrichrome biosynthetic process"/>
    <property type="evidence" value="ECO:0007669"/>
    <property type="project" value="UniProtKB-ARBA"/>
</dbReference>
<evidence type="ECO:0000313" key="9">
    <source>
        <dbReference type="Proteomes" id="UP000045706"/>
    </source>
</evidence>
<feature type="domain" description="Carrier" evidence="7">
    <location>
        <begin position="2186"/>
        <end position="2262"/>
    </location>
</feature>